<evidence type="ECO:0000313" key="2">
    <source>
        <dbReference type="Proteomes" id="UP000663722"/>
    </source>
</evidence>
<organism evidence="1 2">
    <name type="scientific">Desulfonema magnum</name>
    <dbReference type="NCBI Taxonomy" id="45655"/>
    <lineage>
        <taxon>Bacteria</taxon>
        <taxon>Pseudomonadati</taxon>
        <taxon>Thermodesulfobacteriota</taxon>
        <taxon>Desulfobacteria</taxon>
        <taxon>Desulfobacterales</taxon>
        <taxon>Desulfococcaceae</taxon>
        <taxon>Desulfonema</taxon>
    </lineage>
</organism>
<name>A0A975GP48_9BACT</name>
<protein>
    <submittedName>
        <fullName evidence="1">Uncharacterized protein</fullName>
    </submittedName>
</protein>
<proteinExistence type="predicted"/>
<dbReference type="AlphaFoldDB" id="A0A975GP48"/>
<evidence type="ECO:0000313" key="1">
    <source>
        <dbReference type="EMBL" id="QTA88452.1"/>
    </source>
</evidence>
<dbReference type="EMBL" id="CP061800">
    <property type="protein sequence ID" value="QTA88452.1"/>
    <property type="molecule type" value="Genomic_DNA"/>
</dbReference>
<sequence>MKVSEVTKVNKVAEVKSSFMFRCERSAHGRLYESLSYSLKYQLIIFLTFMFRCDRQFMAVYKYEWVSGVGTQPKFYNSLC</sequence>
<gene>
    <name evidence="1" type="ORF">dnm_044980</name>
</gene>
<dbReference type="Proteomes" id="UP000663722">
    <property type="component" value="Chromosome"/>
</dbReference>
<accession>A0A975GP48</accession>
<keyword evidence="2" id="KW-1185">Reference proteome</keyword>
<dbReference type="KEGG" id="dmm:dnm_044980"/>
<reference evidence="1" key="1">
    <citation type="journal article" date="2021" name="Microb. Physiol.">
        <title>Proteogenomic Insights into the Physiology of Marine, Sulfate-Reducing, Filamentous Desulfonema limicola and Desulfonema magnum.</title>
        <authorList>
            <person name="Schnaars V."/>
            <person name="Wohlbrand L."/>
            <person name="Scheve S."/>
            <person name="Hinrichs C."/>
            <person name="Reinhardt R."/>
            <person name="Rabus R."/>
        </authorList>
    </citation>
    <scope>NUCLEOTIDE SEQUENCE</scope>
    <source>
        <strain evidence="1">4be13</strain>
    </source>
</reference>